<evidence type="ECO:0000256" key="3">
    <source>
        <dbReference type="ARBA" id="ARBA00022630"/>
    </source>
</evidence>
<evidence type="ECO:0000313" key="10">
    <source>
        <dbReference type="EMBL" id="KAF2102483.1"/>
    </source>
</evidence>
<dbReference type="EMBL" id="ML978122">
    <property type="protein sequence ID" value="KAF2102483.1"/>
    <property type="molecule type" value="Genomic_DNA"/>
</dbReference>
<accession>A0A9P4IM56</accession>
<evidence type="ECO:0000256" key="5">
    <source>
        <dbReference type="ARBA" id="ARBA00023002"/>
    </source>
</evidence>
<comment type="cofactor">
    <cofactor evidence="1 6">
        <name>FAD</name>
        <dbReference type="ChEBI" id="CHEBI:57692"/>
    </cofactor>
</comment>
<keyword evidence="3 6" id="KW-0285">Flavoprotein</keyword>
<dbReference type="SUPFAM" id="SSF47203">
    <property type="entry name" value="Acyl-CoA dehydrogenase C-terminal domain-like"/>
    <property type="match status" value="1"/>
</dbReference>
<keyword evidence="11" id="KW-1185">Reference proteome</keyword>
<dbReference type="GO" id="GO:0033539">
    <property type="term" value="P:fatty acid beta-oxidation using acyl-CoA dehydrogenase"/>
    <property type="evidence" value="ECO:0007669"/>
    <property type="project" value="TreeGrafter"/>
</dbReference>
<dbReference type="PANTHER" id="PTHR48083">
    <property type="entry name" value="MEDIUM-CHAIN SPECIFIC ACYL-COA DEHYDROGENASE, MITOCHONDRIAL-RELATED"/>
    <property type="match status" value="1"/>
</dbReference>
<feature type="domain" description="Acyl-CoA oxidase/dehydrogenase middle" evidence="8">
    <location>
        <begin position="159"/>
        <end position="252"/>
    </location>
</feature>
<evidence type="ECO:0000259" key="7">
    <source>
        <dbReference type="Pfam" id="PF00441"/>
    </source>
</evidence>
<dbReference type="Pfam" id="PF02771">
    <property type="entry name" value="Acyl-CoA_dh_N"/>
    <property type="match status" value="1"/>
</dbReference>
<dbReference type="InterPro" id="IPR046373">
    <property type="entry name" value="Acyl-CoA_Oxase/DH_mid-dom_sf"/>
</dbReference>
<dbReference type="InterPro" id="IPR036250">
    <property type="entry name" value="AcylCo_DH-like_C"/>
</dbReference>
<feature type="domain" description="Acyl-CoA dehydrogenase/oxidase C-terminal" evidence="7">
    <location>
        <begin position="269"/>
        <end position="417"/>
    </location>
</feature>
<sequence>MSSPRKAPEIAPFAEPLWHTRPTEAYYNDSHIRLRDTIRAYISEKITPNCAEWEEQGFVPAKVLLEHSLRGFTAVTVNPAAIGPYLGDIKLPSGIKPEQWDAFHDLICIDEIARCGYLGVIWALGCGDAIGLPPVINFGTEAQKRQFLPKVIQGQSRFCLAVTEPDAGSDVSNIAATAERKGDVYIVNGAKKWITNGMWASYSTTAVRTGGPGKGGISALIIPLTSKGVTRRKILNSGVSASGSTYIEFDDVEVPVSNLLGKENQGFKIIMSSLRLARTCLQDAYSYALSRETFGTALINHQAIRSKFTTMGASILPAHAFMESIVALSNNASQSSTKTNNQNKEIVPDAKPAQIGGLVALLKVIAGRALEQTVREAQQIMGGLGYSRTGKGARIEQISRDVRVMVVGGGSEEILSELAFAQEGRDLMAARPKGKSML</sequence>
<evidence type="ECO:0000259" key="8">
    <source>
        <dbReference type="Pfam" id="PF02770"/>
    </source>
</evidence>
<dbReference type="OrthoDB" id="10254877at2759"/>
<comment type="similarity">
    <text evidence="2 6">Belongs to the acyl-CoA dehydrogenase family.</text>
</comment>
<dbReference type="GO" id="GO:0050660">
    <property type="term" value="F:flavin adenine dinucleotide binding"/>
    <property type="evidence" value="ECO:0007669"/>
    <property type="project" value="InterPro"/>
</dbReference>
<evidence type="ECO:0000256" key="6">
    <source>
        <dbReference type="RuleBase" id="RU362125"/>
    </source>
</evidence>
<dbReference type="GO" id="GO:0003995">
    <property type="term" value="F:acyl-CoA dehydrogenase activity"/>
    <property type="evidence" value="ECO:0007669"/>
    <property type="project" value="TreeGrafter"/>
</dbReference>
<evidence type="ECO:0000313" key="11">
    <source>
        <dbReference type="Proteomes" id="UP000799772"/>
    </source>
</evidence>
<organism evidence="10 11">
    <name type="scientific">Rhizodiscina lignyota</name>
    <dbReference type="NCBI Taxonomy" id="1504668"/>
    <lineage>
        <taxon>Eukaryota</taxon>
        <taxon>Fungi</taxon>
        <taxon>Dikarya</taxon>
        <taxon>Ascomycota</taxon>
        <taxon>Pezizomycotina</taxon>
        <taxon>Dothideomycetes</taxon>
        <taxon>Pleosporomycetidae</taxon>
        <taxon>Aulographales</taxon>
        <taxon>Rhizodiscinaceae</taxon>
        <taxon>Rhizodiscina</taxon>
    </lineage>
</organism>
<dbReference type="Gene3D" id="1.10.540.10">
    <property type="entry name" value="Acyl-CoA dehydrogenase/oxidase, N-terminal domain"/>
    <property type="match status" value="1"/>
</dbReference>
<feature type="domain" description="Acyl-CoA dehydrogenase/oxidase N-terminal" evidence="9">
    <location>
        <begin position="29"/>
        <end position="154"/>
    </location>
</feature>
<dbReference type="GO" id="GO:0005737">
    <property type="term" value="C:cytoplasm"/>
    <property type="evidence" value="ECO:0007669"/>
    <property type="project" value="TreeGrafter"/>
</dbReference>
<dbReference type="SUPFAM" id="SSF56645">
    <property type="entry name" value="Acyl-CoA dehydrogenase NM domain-like"/>
    <property type="match status" value="1"/>
</dbReference>
<evidence type="ECO:0000256" key="1">
    <source>
        <dbReference type="ARBA" id="ARBA00001974"/>
    </source>
</evidence>
<dbReference type="InterPro" id="IPR009100">
    <property type="entry name" value="AcylCoA_DH/oxidase_NM_dom_sf"/>
</dbReference>
<comment type="caution">
    <text evidence="10">The sequence shown here is derived from an EMBL/GenBank/DDBJ whole genome shotgun (WGS) entry which is preliminary data.</text>
</comment>
<dbReference type="InterPro" id="IPR013786">
    <property type="entry name" value="AcylCoA_DH/ox_N"/>
</dbReference>
<dbReference type="InterPro" id="IPR037069">
    <property type="entry name" value="AcylCoA_DH/ox_N_sf"/>
</dbReference>
<dbReference type="InterPro" id="IPR009075">
    <property type="entry name" value="AcylCo_DH/oxidase_C"/>
</dbReference>
<dbReference type="Gene3D" id="2.40.110.10">
    <property type="entry name" value="Butyryl-CoA Dehydrogenase, subunit A, domain 2"/>
    <property type="match status" value="1"/>
</dbReference>
<dbReference type="PANTHER" id="PTHR48083:SF17">
    <property type="entry name" value="ACYL-COA DEHYDROGENASE (AFU_ORTHOLOGUE AFUA_2G16630)-RELATED"/>
    <property type="match status" value="1"/>
</dbReference>
<protein>
    <submittedName>
        <fullName evidence="10">Acyl-CoA dehydrogenase</fullName>
    </submittedName>
</protein>
<dbReference type="InterPro" id="IPR050741">
    <property type="entry name" value="Acyl-CoA_dehydrogenase"/>
</dbReference>
<dbReference type="Pfam" id="PF00441">
    <property type="entry name" value="Acyl-CoA_dh_1"/>
    <property type="match status" value="1"/>
</dbReference>
<proteinExistence type="inferred from homology"/>
<evidence type="ECO:0000256" key="4">
    <source>
        <dbReference type="ARBA" id="ARBA00022827"/>
    </source>
</evidence>
<dbReference type="Gene3D" id="1.20.140.10">
    <property type="entry name" value="Butyryl-CoA Dehydrogenase, subunit A, domain 3"/>
    <property type="match status" value="1"/>
</dbReference>
<dbReference type="AlphaFoldDB" id="A0A9P4IM56"/>
<reference evidence="10" key="1">
    <citation type="journal article" date="2020" name="Stud. Mycol.">
        <title>101 Dothideomycetes genomes: a test case for predicting lifestyles and emergence of pathogens.</title>
        <authorList>
            <person name="Haridas S."/>
            <person name="Albert R."/>
            <person name="Binder M."/>
            <person name="Bloem J."/>
            <person name="Labutti K."/>
            <person name="Salamov A."/>
            <person name="Andreopoulos B."/>
            <person name="Baker S."/>
            <person name="Barry K."/>
            <person name="Bills G."/>
            <person name="Bluhm B."/>
            <person name="Cannon C."/>
            <person name="Castanera R."/>
            <person name="Culley D."/>
            <person name="Daum C."/>
            <person name="Ezra D."/>
            <person name="Gonzalez J."/>
            <person name="Henrissat B."/>
            <person name="Kuo A."/>
            <person name="Liang C."/>
            <person name="Lipzen A."/>
            <person name="Lutzoni F."/>
            <person name="Magnuson J."/>
            <person name="Mondo S."/>
            <person name="Nolan M."/>
            <person name="Ohm R."/>
            <person name="Pangilinan J."/>
            <person name="Park H.-J."/>
            <person name="Ramirez L."/>
            <person name="Alfaro M."/>
            <person name="Sun H."/>
            <person name="Tritt A."/>
            <person name="Yoshinaga Y."/>
            <person name="Zwiers L.-H."/>
            <person name="Turgeon B."/>
            <person name="Goodwin S."/>
            <person name="Spatafora J."/>
            <person name="Crous P."/>
            <person name="Grigoriev I."/>
        </authorList>
    </citation>
    <scope>NUCLEOTIDE SEQUENCE</scope>
    <source>
        <strain evidence="10">CBS 133067</strain>
    </source>
</reference>
<keyword evidence="5 6" id="KW-0560">Oxidoreductase</keyword>
<evidence type="ECO:0000259" key="9">
    <source>
        <dbReference type="Pfam" id="PF02771"/>
    </source>
</evidence>
<name>A0A9P4IM56_9PEZI</name>
<dbReference type="Proteomes" id="UP000799772">
    <property type="component" value="Unassembled WGS sequence"/>
</dbReference>
<evidence type="ECO:0000256" key="2">
    <source>
        <dbReference type="ARBA" id="ARBA00009347"/>
    </source>
</evidence>
<dbReference type="InterPro" id="IPR006091">
    <property type="entry name" value="Acyl-CoA_Oxase/DH_mid-dom"/>
</dbReference>
<keyword evidence="4 6" id="KW-0274">FAD</keyword>
<gene>
    <name evidence="10" type="ORF">NA57DRAFT_71477</name>
</gene>
<dbReference type="Pfam" id="PF02770">
    <property type="entry name" value="Acyl-CoA_dh_M"/>
    <property type="match status" value="1"/>
</dbReference>